<evidence type="ECO:0000256" key="5">
    <source>
        <dbReference type="SAM" id="Phobius"/>
    </source>
</evidence>
<keyword evidence="4 5" id="KW-0472">Membrane</keyword>
<dbReference type="InterPro" id="IPR011701">
    <property type="entry name" value="MFS"/>
</dbReference>
<dbReference type="InterPro" id="IPR049680">
    <property type="entry name" value="FLVCR1-2_SLC49-like"/>
</dbReference>
<evidence type="ECO:0008006" key="8">
    <source>
        <dbReference type="Google" id="ProtNLM"/>
    </source>
</evidence>
<dbReference type="InterPro" id="IPR036259">
    <property type="entry name" value="MFS_trans_sf"/>
</dbReference>
<comment type="caution">
    <text evidence="6">The sequence shown here is derived from an EMBL/GenBank/DDBJ whole genome shotgun (WGS) entry which is preliminary data.</text>
</comment>
<feature type="transmembrane region" description="Helical" evidence="5">
    <location>
        <begin position="82"/>
        <end position="102"/>
    </location>
</feature>
<keyword evidence="7" id="KW-1185">Reference proteome</keyword>
<evidence type="ECO:0000313" key="6">
    <source>
        <dbReference type="EMBL" id="TKR61275.1"/>
    </source>
</evidence>
<dbReference type="GO" id="GO:0016020">
    <property type="term" value="C:membrane"/>
    <property type="evidence" value="ECO:0007669"/>
    <property type="project" value="UniProtKB-SubCell"/>
</dbReference>
<name>A0A4V5ZXV8_STECR</name>
<dbReference type="PANTHER" id="PTHR10924:SF8">
    <property type="entry name" value="MFS DOMAIN-CONTAINING PROTEIN-RELATED"/>
    <property type="match status" value="1"/>
</dbReference>
<feature type="transmembrane region" description="Helical" evidence="5">
    <location>
        <begin position="261"/>
        <end position="282"/>
    </location>
</feature>
<dbReference type="GO" id="GO:0022857">
    <property type="term" value="F:transmembrane transporter activity"/>
    <property type="evidence" value="ECO:0007669"/>
    <property type="project" value="InterPro"/>
</dbReference>
<dbReference type="STRING" id="34508.A0A4V5ZXV8"/>
<keyword evidence="2 5" id="KW-0812">Transmembrane</keyword>
<dbReference type="Pfam" id="PF07690">
    <property type="entry name" value="MFS_1"/>
    <property type="match status" value="1"/>
</dbReference>
<feature type="transmembrane region" description="Helical" evidence="5">
    <location>
        <begin position="201"/>
        <end position="224"/>
    </location>
</feature>
<dbReference type="Gene3D" id="1.20.1250.20">
    <property type="entry name" value="MFS general substrate transporter like domains"/>
    <property type="match status" value="1"/>
</dbReference>
<protein>
    <recommendedName>
        <fullName evidence="8">Major facilitator superfamily (MFS) profile domain-containing protein</fullName>
    </recommendedName>
</protein>
<dbReference type="PANTHER" id="PTHR10924">
    <property type="entry name" value="MAJOR FACILITATOR SUPERFAMILY PROTEIN-RELATED"/>
    <property type="match status" value="1"/>
</dbReference>
<evidence type="ECO:0000256" key="1">
    <source>
        <dbReference type="ARBA" id="ARBA00004141"/>
    </source>
</evidence>
<evidence type="ECO:0000313" key="7">
    <source>
        <dbReference type="Proteomes" id="UP000298663"/>
    </source>
</evidence>
<feature type="transmembrane region" description="Helical" evidence="5">
    <location>
        <begin position="236"/>
        <end position="254"/>
    </location>
</feature>
<gene>
    <name evidence="6" type="ORF">L596_028403</name>
</gene>
<evidence type="ECO:0000256" key="4">
    <source>
        <dbReference type="ARBA" id="ARBA00023136"/>
    </source>
</evidence>
<dbReference type="Proteomes" id="UP000298663">
    <property type="component" value="Unassembled WGS sequence"/>
</dbReference>
<dbReference type="EMBL" id="AZBU02000011">
    <property type="protein sequence ID" value="TKR61275.1"/>
    <property type="molecule type" value="Genomic_DNA"/>
</dbReference>
<dbReference type="SUPFAM" id="SSF103473">
    <property type="entry name" value="MFS general substrate transporter"/>
    <property type="match status" value="1"/>
</dbReference>
<feature type="transmembrane region" description="Helical" evidence="5">
    <location>
        <begin position="114"/>
        <end position="135"/>
    </location>
</feature>
<reference evidence="6 7" key="2">
    <citation type="journal article" date="2019" name="G3 (Bethesda)">
        <title>Hybrid Assembly of the Genome of the Entomopathogenic Nematode Steinernema carpocapsae Identifies the X-Chromosome.</title>
        <authorList>
            <person name="Serra L."/>
            <person name="Macchietto M."/>
            <person name="Macias-Munoz A."/>
            <person name="McGill C.J."/>
            <person name="Rodriguez I.M."/>
            <person name="Rodriguez B."/>
            <person name="Murad R."/>
            <person name="Mortazavi A."/>
        </authorList>
    </citation>
    <scope>NUCLEOTIDE SEQUENCE [LARGE SCALE GENOMIC DNA]</scope>
    <source>
        <strain evidence="6 7">ALL</strain>
    </source>
</reference>
<sequence length="386" mass="42915">MYVTDKYGIQLSVMPFGICAQLRGHLDRILSTTDYISHADRKGVLFFGQFFAALAQSFYLCLAPKVAEFWFSDHQRTLANSIGFIANPVGVVIGSLAPKLIVEHVSSFTYQDSLYIINVILGIPAAITLLMSFFIRNRPPTPPSASMERHTSPPFFEGLLTVFKNRAFYVQMVTSGMATAITFALFFACDQMFHEMGYSDINGYGMALASVIGCASTLLIGYYVDHTKRFHETIKSLYLCTAVSVIAINILLRFAFSTVNLVLLLTLIVVLSFFSTPTWPIGIELGVETTFPVAEATSSGVLITCGQLQIFGLGYAMKGAANVNVFYNSSLSHNFQLAIDVWCIVTIATAIFTYFSLWPQYKRIEFERKKSLISPIEYNINPEATY</sequence>
<dbReference type="OrthoDB" id="422206at2759"/>
<reference evidence="6 7" key="1">
    <citation type="journal article" date="2015" name="Genome Biol.">
        <title>Comparative genomics of Steinernema reveals deeply conserved gene regulatory networks.</title>
        <authorList>
            <person name="Dillman A.R."/>
            <person name="Macchietto M."/>
            <person name="Porter C.F."/>
            <person name="Rogers A."/>
            <person name="Williams B."/>
            <person name="Antoshechkin I."/>
            <person name="Lee M.M."/>
            <person name="Goodwin Z."/>
            <person name="Lu X."/>
            <person name="Lewis E.E."/>
            <person name="Goodrich-Blair H."/>
            <person name="Stock S.P."/>
            <person name="Adams B.J."/>
            <person name="Sternberg P.W."/>
            <person name="Mortazavi A."/>
        </authorList>
    </citation>
    <scope>NUCLEOTIDE SEQUENCE [LARGE SCALE GENOMIC DNA]</scope>
    <source>
        <strain evidence="6 7">ALL</strain>
    </source>
</reference>
<feature type="transmembrane region" description="Helical" evidence="5">
    <location>
        <begin position="335"/>
        <end position="358"/>
    </location>
</feature>
<organism evidence="6 7">
    <name type="scientific">Steinernema carpocapsae</name>
    <name type="common">Entomopathogenic nematode</name>
    <dbReference type="NCBI Taxonomy" id="34508"/>
    <lineage>
        <taxon>Eukaryota</taxon>
        <taxon>Metazoa</taxon>
        <taxon>Ecdysozoa</taxon>
        <taxon>Nematoda</taxon>
        <taxon>Chromadorea</taxon>
        <taxon>Rhabditida</taxon>
        <taxon>Tylenchina</taxon>
        <taxon>Panagrolaimomorpha</taxon>
        <taxon>Strongyloidoidea</taxon>
        <taxon>Steinernematidae</taxon>
        <taxon>Steinernema</taxon>
    </lineage>
</organism>
<comment type="subcellular location">
    <subcellularLocation>
        <location evidence="1">Membrane</location>
        <topology evidence="1">Multi-pass membrane protein</topology>
    </subcellularLocation>
</comment>
<accession>A0A4V5ZXV8</accession>
<feature type="transmembrane region" description="Helical" evidence="5">
    <location>
        <begin position="168"/>
        <end position="189"/>
    </location>
</feature>
<proteinExistence type="predicted"/>
<feature type="transmembrane region" description="Helical" evidence="5">
    <location>
        <begin position="44"/>
        <end position="62"/>
    </location>
</feature>
<dbReference type="AlphaFoldDB" id="A0A4V5ZXV8"/>
<evidence type="ECO:0000256" key="2">
    <source>
        <dbReference type="ARBA" id="ARBA00022692"/>
    </source>
</evidence>
<keyword evidence="3 5" id="KW-1133">Transmembrane helix</keyword>
<evidence type="ECO:0000256" key="3">
    <source>
        <dbReference type="ARBA" id="ARBA00022989"/>
    </source>
</evidence>